<keyword evidence="1" id="KW-0472">Membrane</keyword>
<evidence type="ECO:0000256" key="1">
    <source>
        <dbReference type="SAM" id="Phobius"/>
    </source>
</evidence>
<feature type="transmembrane region" description="Helical" evidence="1">
    <location>
        <begin position="230"/>
        <end position="249"/>
    </location>
</feature>
<feature type="transmembrane region" description="Helical" evidence="1">
    <location>
        <begin position="293"/>
        <end position="315"/>
    </location>
</feature>
<organism evidence="2 3">
    <name type="scientific">Heliophilum fasciatum</name>
    <dbReference type="NCBI Taxonomy" id="35700"/>
    <lineage>
        <taxon>Bacteria</taxon>
        <taxon>Bacillati</taxon>
        <taxon>Bacillota</taxon>
        <taxon>Clostridia</taxon>
        <taxon>Eubacteriales</taxon>
        <taxon>Heliobacteriaceae</taxon>
        <taxon>Heliophilum</taxon>
    </lineage>
</organism>
<sequence length="330" mass="36111">MAGLIRKGVSLMATREMVEAAFLASLTAMLALVGVYVLPLSVIANLVWTIPIVLCVVRNGWRYGVMSLAVATLLIGLLTNLPLALLLLLQFGGLGLWYGVAFRRMWPAWQIWLPGSVIAALSVVAAVGLGAWLSGVSLEALQGQMQAAMEASLAMYRDSGALASSGLTEAQLREQLQAMLKLLQLLLPSFILIYGSVTAASTFLLTRAVLRRLPLPVPPLAPFAEWRLPWPFIWLVIAGLAGNLAGEYWSVEWLRVIGLNLLYVAYPLIFVLGLSVLTFFFRRIEFSPVLLGLGVFLAVAFLGQFVIIFIGTIGLMDMIFDYRQRVNRDA</sequence>
<gene>
    <name evidence="2" type="ORF">EDD73_1145</name>
</gene>
<keyword evidence="3" id="KW-1185">Reference proteome</keyword>
<dbReference type="EMBL" id="SLXT01000014">
    <property type="protein sequence ID" value="TCP63858.1"/>
    <property type="molecule type" value="Genomic_DNA"/>
</dbReference>
<dbReference type="PANTHER" id="PTHR41324">
    <property type="entry name" value="MEMBRANE PROTEIN-RELATED"/>
    <property type="match status" value="1"/>
</dbReference>
<dbReference type="Pfam" id="PF09991">
    <property type="entry name" value="DUF2232"/>
    <property type="match status" value="1"/>
</dbReference>
<accession>A0A4R2RLT3</accession>
<dbReference type="InterPro" id="IPR018710">
    <property type="entry name" value="DUF2232"/>
</dbReference>
<keyword evidence="1" id="KW-1133">Transmembrane helix</keyword>
<feature type="transmembrane region" description="Helical" evidence="1">
    <location>
        <begin position="185"/>
        <end position="210"/>
    </location>
</feature>
<feature type="transmembrane region" description="Helical" evidence="1">
    <location>
        <begin position="43"/>
        <end position="61"/>
    </location>
</feature>
<name>A0A4R2RLT3_9FIRM</name>
<dbReference type="PANTHER" id="PTHR41324:SF1">
    <property type="entry name" value="DUF2232 DOMAIN-CONTAINING PROTEIN"/>
    <property type="match status" value="1"/>
</dbReference>
<evidence type="ECO:0000313" key="2">
    <source>
        <dbReference type="EMBL" id="TCP63858.1"/>
    </source>
</evidence>
<keyword evidence="1" id="KW-0812">Transmembrane</keyword>
<feature type="transmembrane region" description="Helical" evidence="1">
    <location>
        <begin position="111"/>
        <end position="133"/>
    </location>
</feature>
<feature type="transmembrane region" description="Helical" evidence="1">
    <location>
        <begin position="68"/>
        <end position="91"/>
    </location>
</feature>
<dbReference type="AlphaFoldDB" id="A0A4R2RLT3"/>
<evidence type="ECO:0000313" key="3">
    <source>
        <dbReference type="Proteomes" id="UP000294813"/>
    </source>
</evidence>
<reference evidence="2 3" key="1">
    <citation type="submission" date="2019-03" db="EMBL/GenBank/DDBJ databases">
        <title>Genomic Encyclopedia of Type Strains, Phase IV (KMG-IV): sequencing the most valuable type-strain genomes for metagenomic binning, comparative biology and taxonomic classification.</title>
        <authorList>
            <person name="Goeker M."/>
        </authorList>
    </citation>
    <scope>NUCLEOTIDE SEQUENCE [LARGE SCALE GENOMIC DNA]</scope>
    <source>
        <strain evidence="2 3">DSM 11170</strain>
    </source>
</reference>
<protein>
    <submittedName>
        <fullName evidence="2">Uncharacterized protein YybS (DUF2232 family)</fullName>
    </submittedName>
</protein>
<feature type="transmembrane region" description="Helical" evidence="1">
    <location>
        <begin position="261"/>
        <end position="281"/>
    </location>
</feature>
<comment type="caution">
    <text evidence="2">The sequence shown here is derived from an EMBL/GenBank/DDBJ whole genome shotgun (WGS) entry which is preliminary data.</text>
</comment>
<proteinExistence type="predicted"/>
<dbReference type="Proteomes" id="UP000294813">
    <property type="component" value="Unassembled WGS sequence"/>
</dbReference>
<feature type="transmembrane region" description="Helical" evidence="1">
    <location>
        <begin position="20"/>
        <end position="37"/>
    </location>
</feature>